<name>A0ABV6HS72_9SPHI</name>
<accession>A0ABV6HS72</accession>
<keyword evidence="2" id="KW-1185">Reference proteome</keyword>
<dbReference type="Proteomes" id="UP001589774">
    <property type="component" value="Unassembled WGS sequence"/>
</dbReference>
<sequence>MNNIIKVGFLVSYDFKYLYRSIPLVYEAADAVYLAIDENNRTWSGDDFVVPKEFFEWLKTFDIDNKIVIYKDDFYDPHLSPMENDTRERNMLGEFMGEGGWHIQIDADEYFINFAGFKEFLLKEIKNYLIDRTFTVCVYVQVLTIYKELEDGFLVIDSDEYLPVATRYPKYEQARRTGEDKLFVSYKMVHQSWGREETDLLKKLKSWSHKDDFNVDSYFRLWQACDKYNFVYYNNFHPLIPTIWSKLKYLPSHTIDHLVCDTSNDQEGIHVKYSPTEKALEKGKSRKVKWLNKLGILKKLT</sequence>
<gene>
    <name evidence="1" type="ORF">ACFFI0_24925</name>
</gene>
<dbReference type="RefSeq" id="WP_130856928.1">
    <property type="nucleotide sequence ID" value="NZ_JBHLWO010000007.1"/>
</dbReference>
<proteinExistence type="predicted"/>
<dbReference type="EMBL" id="JBHLWO010000007">
    <property type="protein sequence ID" value="MFC0321581.1"/>
    <property type="molecule type" value="Genomic_DNA"/>
</dbReference>
<evidence type="ECO:0000313" key="2">
    <source>
        <dbReference type="Proteomes" id="UP001589774"/>
    </source>
</evidence>
<evidence type="ECO:0000313" key="1">
    <source>
        <dbReference type="EMBL" id="MFC0321581.1"/>
    </source>
</evidence>
<evidence type="ECO:0008006" key="3">
    <source>
        <dbReference type="Google" id="ProtNLM"/>
    </source>
</evidence>
<protein>
    <recommendedName>
        <fullName evidence="3">Glycosyl transferase family 2</fullName>
    </recommendedName>
</protein>
<comment type="caution">
    <text evidence="1">The sequence shown here is derived from an EMBL/GenBank/DDBJ whole genome shotgun (WGS) entry which is preliminary data.</text>
</comment>
<reference evidence="1 2" key="1">
    <citation type="submission" date="2024-09" db="EMBL/GenBank/DDBJ databases">
        <authorList>
            <person name="Sun Q."/>
            <person name="Mori K."/>
        </authorList>
    </citation>
    <scope>NUCLEOTIDE SEQUENCE [LARGE SCALE GENOMIC DNA]</scope>
    <source>
        <strain evidence="1 2">CCM 7765</strain>
    </source>
</reference>
<organism evidence="1 2">
    <name type="scientific">Olivibacter oleidegradans</name>
    <dbReference type="NCBI Taxonomy" id="760123"/>
    <lineage>
        <taxon>Bacteria</taxon>
        <taxon>Pseudomonadati</taxon>
        <taxon>Bacteroidota</taxon>
        <taxon>Sphingobacteriia</taxon>
        <taxon>Sphingobacteriales</taxon>
        <taxon>Sphingobacteriaceae</taxon>
        <taxon>Olivibacter</taxon>
    </lineage>
</organism>